<keyword evidence="3" id="KW-0677">Repeat</keyword>
<evidence type="ECO:0000259" key="12">
    <source>
        <dbReference type="PROSITE" id="PS50172"/>
    </source>
</evidence>
<dbReference type="SMART" id="SM00184">
    <property type="entry name" value="RING"/>
    <property type="match status" value="1"/>
</dbReference>
<dbReference type="Gene3D" id="3.30.40.10">
    <property type="entry name" value="Zinc/RING finger domain, C3HC4 (zinc finger)"/>
    <property type="match status" value="1"/>
</dbReference>
<feature type="region of interest" description="Disordered" evidence="10">
    <location>
        <begin position="168"/>
        <end position="217"/>
    </location>
</feature>
<name>A0A7S4FED9_9EUGL</name>
<comment type="subcellular location">
    <subcellularLocation>
        <location evidence="1">Nucleus</location>
    </subcellularLocation>
</comment>
<feature type="domain" description="BRCT" evidence="12">
    <location>
        <begin position="627"/>
        <end position="729"/>
    </location>
</feature>
<evidence type="ECO:0000256" key="7">
    <source>
        <dbReference type="ARBA" id="ARBA00023204"/>
    </source>
</evidence>
<evidence type="ECO:0000259" key="11">
    <source>
        <dbReference type="PROSITE" id="PS50089"/>
    </source>
</evidence>
<evidence type="ECO:0000256" key="6">
    <source>
        <dbReference type="ARBA" id="ARBA00022833"/>
    </source>
</evidence>
<reference evidence="13" key="1">
    <citation type="submission" date="2021-01" db="EMBL/GenBank/DDBJ databases">
        <authorList>
            <person name="Corre E."/>
            <person name="Pelletier E."/>
            <person name="Niang G."/>
            <person name="Scheremetjew M."/>
            <person name="Finn R."/>
            <person name="Kale V."/>
            <person name="Holt S."/>
            <person name="Cochrane G."/>
            <person name="Meng A."/>
            <person name="Brown T."/>
            <person name="Cohen L."/>
        </authorList>
    </citation>
    <scope>NUCLEOTIDE SEQUENCE</scope>
    <source>
        <strain evidence="13">CCMP1594</strain>
    </source>
</reference>
<feature type="compositionally biased region" description="Polar residues" evidence="10">
    <location>
        <begin position="111"/>
        <end position="124"/>
    </location>
</feature>
<dbReference type="Pfam" id="PF13923">
    <property type="entry name" value="zf-C3HC4_2"/>
    <property type="match status" value="1"/>
</dbReference>
<dbReference type="SUPFAM" id="SSF52113">
    <property type="entry name" value="BRCT domain"/>
    <property type="match status" value="2"/>
</dbReference>
<dbReference type="AlphaFoldDB" id="A0A7S4FED9"/>
<dbReference type="PANTHER" id="PTHR13763:SF0">
    <property type="entry name" value="BREAST CANCER TYPE 1 SUSCEPTIBILITY PROTEIN"/>
    <property type="match status" value="1"/>
</dbReference>
<feature type="compositionally biased region" description="Low complexity" evidence="10">
    <location>
        <begin position="427"/>
        <end position="446"/>
    </location>
</feature>
<dbReference type="GO" id="GO:0008270">
    <property type="term" value="F:zinc ion binding"/>
    <property type="evidence" value="ECO:0007669"/>
    <property type="project" value="UniProtKB-KW"/>
</dbReference>
<dbReference type="GO" id="GO:0004842">
    <property type="term" value="F:ubiquitin-protein transferase activity"/>
    <property type="evidence" value="ECO:0007669"/>
    <property type="project" value="TreeGrafter"/>
</dbReference>
<evidence type="ECO:0000256" key="2">
    <source>
        <dbReference type="ARBA" id="ARBA00022723"/>
    </source>
</evidence>
<feature type="domain" description="RING-type" evidence="11">
    <location>
        <begin position="20"/>
        <end position="57"/>
    </location>
</feature>
<dbReference type="GO" id="GO:0000724">
    <property type="term" value="P:double-strand break repair via homologous recombination"/>
    <property type="evidence" value="ECO:0007669"/>
    <property type="project" value="TreeGrafter"/>
</dbReference>
<dbReference type="GO" id="GO:0045944">
    <property type="term" value="P:positive regulation of transcription by RNA polymerase II"/>
    <property type="evidence" value="ECO:0007669"/>
    <property type="project" value="TreeGrafter"/>
</dbReference>
<feature type="compositionally biased region" description="Low complexity" evidence="10">
    <location>
        <begin position="190"/>
        <end position="199"/>
    </location>
</feature>
<keyword evidence="6" id="KW-0862">Zinc</keyword>
<dbReference type="SUPFAM" id="SSF57850">
    <property type="entry name" value="RING/U-box"/>
    <property type="match status" value="1"/>
</dbReference>
<feature type="compositionally biased region" description="Basic and acidic residues" evidence="10">
    <location>
        <begin position="453"/>
        <end position="462"/>
    </location>
</feature>
<dbReference type="SMART" id="SM00292">
    <property type="entry name" value="BRCT"/>
    <property type="match status" value="1"/>
</dbReference>
<dbReference type="InterPro" id="IPR031099">
    <property type="entry name" value="BRCA1-associated"/>
</dbReference>
<feature type="compositionally biased region" description="Polar residues" evidence="10">
    <location>
        <begin position="205"/>
        <end position="214"/>
    </location>
</feature>
<dbReference type="InterPro" id="IPR036420">
    <property type="entry name" value="BRCT_dom_sf"/>
</dbReference>
<evidence type="ECO:0008006" key="14">
    <source>
        <dbReference type="Google" id="ProtNLM"/>
    </source>
</evidence>
<feature type="compositionally biased region" description="Polar residues" evidence="10">
    <location>
        <begin position="403"/>
        <end position="421"/>
    </location>
</feature>
<evidence type="ECO:0000256" key="5">
    <source>
        <dbReference type="ARBA" id="ARBA00022771"/>
    </source>
</evidence>
<evidence type="ECO:0000256" key="8">
    <source>
        <dbReference type="ARBA" id="ARBA00023242"/>
    </source>
</evidence>
<evidence type="ECO:0000256" key="3">
    <source>
        <dbReference type="ARBA" id="ARBA00022737"/>
    </source>
</evidence>
<protein>
    <recommendedName>
        <fullName evidence="14">RING-type E3 ubiquitin transferase BRCA1</fullName>
    </recommendedName>
</protein>
<organism evidence="13">
    <name type="scientific">Eutreptiella gymnastica</name>
    <dbReference type="NCBI Taxonomy" id="73025"/>
    <lineage>
        <taxon>Eukaryota</taxon>
        <taxon>Discoba</taxon>
        <taxon>Euglenozoa</taxon>
        <taxon>Euglenida</taxon>
        <taxon>Spirocuta</taxon>
        <taxon>Euglenophyceae</taxon>
        <taxon>Eutreptiales</taxon>
        <taxon>Eutreptiaceae</taxon>
        <taxon>Eutreptiella</taxon>
    </lineage>
</organism>
<dbReference type="PROSITE" id="PS50172">
    <property type="entry name" value="BRCT"/>
    <property type="match status" value="2"/>
</dbReference>
<dbReference type="Gene3D" id="3.40.50.10190">
    <property type="entry name" value="BRCT domain"/>
    <property type="match status" value="2"/>
</dbReference>
<dbReference type="PROSITE" id="PS50089">
    <property type="entry name" value="ZF_RING_2"/>
    <property type="match status" value="1"/>
</dbReference>
<dbReference type="InterPro" id="IPR013083">
    <property type="entry name" value="Znf_RING/FYVE/PHD"/>
</dbReference>
<dbReference type="CDD" id="cd00027">
    <property type="entry name" value="BRCT"/>
    <property type="match status" value="1"/>
</dbReference>
<feature type="region of interest" description="Disordered" evidence="10">
    <location>
        <begin position="89"/>
        <end position="148"/>
    </location>
</feature>
<dbReference type="PANTHER" id="PTHR13763">
    <property type="entry name" value="BREAST CANCER TYPE 1 SUSCEPTIBILITY PROTEIN BRCA1"/>
    <property type="match status" value="1"/>
</dbReference>
<dbReference type="InterPro" id="IPR017907">
    <property type="entry name" value="Znf_RING_CS"/>
</dbReference>
<evidence type="ECO:0000256" key="9">
    <source>
        <dbReference type="PROSITE-ProRule" id="PRU00175"/>
    </source>
</evidence>
<evidence type="ECO:0000256" key="4">
    <source>
        <dbReference type="ARBA" id="ARBA00022763"/>
    </source>
</evidence>
<feature type="compositionally biased region" description="Polar residues" evidence="10">
    <location>
        <begin position="169"/>
        <end position="178"/>
    </location>
</feature>
<feature type="region of interest" description="Disordered" evidence="10">
    <location>
        <begin position="388"/>
        <end position="514"/>
    </location>
</feature>
<sequence>MQAFRVTEEEVLLFEKELQCPLCNDILNDPRATQCHHVFCRECVQRRIDGNNQCPVCGMPVFRIDLQKVQVLNNIVDLYKKLVHYVPPPKAKQNDKAPEVLVKPVPKKSMSKTSSFKGSRTSTLMPPPQKRSVGESGPNSFSTSAVGSDTVSPGAMLFDDSQDLLFGNPLTSGKSSDTSACSHSPHDKSSSPSSNSSPSLWPQGALTSDRSLVDSSPEAAEKDLGTIVTELQLLEVLLKKIDSECLQEMGYVPVSECGSVAQDNEAPHALEADDAVDGLAALNQTCLERADASTQDHVPRHRDAALSAAATLAGLAAAGVAVTIARIQGPEPVGDIFAPECLTWIKEAHCSSEPLPSGESPPAAQDGANEQPRLTVVTCATNVAPVSEPKGLVEHQPDDMQVLPTTDAPTYRKLTTPNNTGPRGKRTPASTSTASSFTPGPPSGASLRQSPEACKRPLEMPEARQLFPASSRTSKARRLLGNNGPQVRQGYPPPSKPSNATSAVAKGIGNTPSVRTRSSKCVVVCCQLTKEQQALVKDCTKRFGGRVLHEFQGNATHLIVDKSRTRRTGGFALALAAGAWVVTLDWVRDSSAHGMWLPEGPFEVQADQTCPVEHRGGPQRSRMAKQQGVKLLAKHCILFYGDFVQATCLSLTELEKVVTICGGKVLCHAHFWEKLAGKKSKSKDKILVVVPQSTEVASAQDLGVGQVTTLEWLLDSVCWHRLQDFESYA</sequence>
<keyword evidence="2" id="KW-0479">Metal-binding</keyword>
<keyword evidence="5 9" id="KW-0863">Zinc-finger</keyword>
<evidence type="ECO:0000313" key="13">
    <source>
        <dbReference type="EMBL" id="CAE0789674.1"/>
    </source>
</evidence>
<dbReference type="InterPro" id="IPR001841">
    <property type="entry name" value="Znf_RING"/>
</dbReference>
<keyword evidence="4" id="KW-0227">DNA damage</keyword>
<feature type="compositionally biased region" description="Polar residues" evidence="10">
    <location>
        <begin position="137"/>
        <end position="148"/>
    </location>
</feature>
<dbReference type="InterPro" id="IPR001357">
    <property type="entry name" value="BRCT_dom"/>
</dbReference>
<evidence type="ECO:0000256" key="1">
    <source>
        <dbReference type="ARBA" id="ARBA00004123"/>
    </source>
</evidence>
<proteinExistence type="predicted"/>
<keyword evidence="7" id="KW-0234">DNA repair</keyword>
<dbReference type="PROSITE" id="PS00518">
    <property type="entry name" value="ZF_RING_1"/>
    <property type="match status" value="1"/>
</dbReference>
<feature type="domain" description="BRCT" evidence="12">
    <location>
        <begin position="536"/>
        <end position="604"/>
    </location>
</feature>
<dbReference type="Pfam" id="PF00533">
    <property type="entry name" value="BRCT"/>
    <property type="match status" value="1"/>
</dbReference>
<keyword evidence="8" id="KW-0539">Nucleus</keyword>
<accession>A0A7S4FED9</accession>
<evidence type="ECO:0000256" key="10">
    <source>
        <dbReference type="SAM" id="MobiDB-lite"/>
    </source>
</evidence>
<gene>
    <name evidence="13" type="ORF">EGYM00163_LOCUS788</name>
</gene>
<dbReference type="EMBL" id="HBJA01002578">
    <property type="protein sequence ID" value="CAE0789674.1"/>
    <property type="molecule type" value="Transcribed_RNA"/>
</dbReference>
<dbReference type="GO" id="GO:0005634">
    <property type="term" value="C:nucleus"/>
    <property type="evidence" value="ECO:0007669"/>
    <property type="project" value="UniProtKB-SubCell"/>
</dbReference>